<evidence type="ECO:0000259" key="3">
    <source>
        <dbReference type="Pfam" id="PF17886"/>
    </source>
</evidence>
<comment type="caution">
    <text evidence="4">The sequence shown here is derived from an EMBL/GenBank/DDBJ whole genome shotgun (WGS) entry which is preliminary data.</text>
</comment>
<feature type="non-terminal residue" evidence="4">
    <location>
        <position position="1"/>
    </location>
</feature>
<dbReference type="PANTHER" id="PTHR10803">
    <property type="entry name" value="ARSENICAL PUMP-DRIVING ATPASE ARSENITE-TRANSLOCATING ATPASE"/>
    <property type="match status" value="1"/>
</dbReference>
<dbReference type="Pfam" id="PF17886">
    <property type="entry name" value="ArsA_HSP20"/>
    <property type="match status" value="1"/>
</dbReference>
<dbReference type="SUPFAM" id="SSF49764">
    <property type="entry name" value="HSP20-like chaperones"/>
    <property type="match status" value="1"/>
</dbReference>
<dbReference type="Gene3D" id="3.40.50.300">
    <property type="entry name" value="P-loop containing nucleotide triphosphate hydrolases"/>
    <property type="match status" value="1"/>
</dbReference>
<sequence>TVADDIAALPGLADLARLLALEEHIESGDFDAVVVDCPAVRHTLDLLAVLDAAARALERMFPERQPTVLEPFLKALSGYSASGEDVYKAGRDLLLRLSRLRQTLGDPEASSVRLVLTAEKGALMDVQRAVTELSLFSYPLDAAFCNRLLPEDAGPWAKPRRDDQQTNLKYFRESLEPLPVLPVPLQPRDVEGLQGLVALAGLAYGEADPAAVLHVRPAQAFSHRDGDYVLSLALPFVEREELAIERLDDALIVYVGERSRTFDLPVEVRGLNGVSSAFDGDTLRVTFSHQH</sequence>
<organism evidence="4">
    <name type="scientific">marine sediment metagenome</name>
    <dbReference type="NCBI Taxonomy" id="412755"/>
    <lineage>
        <taxon>unclassified sequences</taxon>
        <taxon>metagenomes</taxon>
        <taxon>ecological metagenomes</taxon>
    </lineage>
</organism>
<evidence type="ECO:0008006" key="5">
    <source>
        <dbReference type="Google" id="ProtNLM"/>
    </source>
</evidence>
<dbReference type="InterPro" id="IPR027417">
    <property type="entry name" value="P-loop_NTPase"/>
</dbReference>
<evidence type="ECO:0000313" key="4">
    <source>
        <dbReference type="EMBL" id="KKL59448.1"/>
    </source>
</evidence>
<protein>
    <recommendedName>
        <fullName evidence="5">ArsA HSP20-like domain-containing protein</fullName>
    </recommendedName>
</protein>
<dbReference type="PANTHER" id="PTHR10803:SF3">
    <property type="entry name" value="ATPASE GET3"/>
    <property type="match status" value="1"/>
</dbReference>
<reference evidence="4" key="1">
    <citation type="journal article" date="2015" name="Nature">
        <title>Complex archaea that bridge the gap between prokaryotes and eukaryotes.</title>
        <authorList>
            <person name="Spang A."/>
            <person name="Saw J.H."/>
            <person name="Jorgensen S.L."/>
            <person name="Zaremba-Niedzwiedzka K."/>
            <person name="Martijn J."/>
            <person name="Lind A.E."/>
            <person name="van Eijk R."/>
            <person name="Schleper C."/>
            <person name="Guy L."/>
            <person name="Ettema T.J."/>
        </authorList>
    </citation>
    <scope>NUCLEOTIDE SEQUENCE</scope>
</reference>
<dbReference type="InterPro" id="IPR016300">
    <property type="entry name" value="ATPase_ArsA/GET3"/>
</dbReference>
<evidence type="ECO:0000259" key="2">
    <source>
        <dbReference type="Pfam" id="PF02374"/>
    </source>
</evidence>
<dbReference type="AlphaFoldDB" id="A0A0F9DCI6"/>
<feature type="domain" description="ArsA HSP20-like" evidence="3">
    <location>
        <begin position="225"/>
        <end position="287"/>
    </location>
</feature>
<gene>
    <name evidence="4" type="ORF">LCGC14_2215260</name>
</gene>
<accession>A0A0F9DCI6</accession>
<dbReference type="SUPFAM" id="SSF52540">
    <property type="entry name" value="P-loop containing nucleoside triphosphate hydrolases"/>
    <property type="match status" value="1"/>
</dbReference>
<dbReference type="InterPro" id="IPR040612">
    <property type="entry name" value="ArsA_HSP20-like"/>
</dbReference>
<dbReference type="InterPro" id="IPR025723">
    <property type="entry name" value="ArsA/GET3_ATPase-like"/>
</dbReference>
<dbReference type="Gene3D" id="2.60.40.790">
    <property type="match status" value="1"/>
</dbReference>
<comment type="similarity">
    <text evidence="1">Belongs to the arsA ATPase family.</text>
</comment>
<evidence type="ECO:0000256" key="1">
    <source>
        <dbReference type="ARBA" id="ARBA00011040"/>
    </source>
</evidence>
<dbReference type="EMBL" id="LAZR01029484">
    <property type="protein sequence ID" value="KKL59448.1"/>
    <property type="molecule type" value="Genomic_DNA"/>
</dbReference>
<dbReference type="GO" id="GO:0005524">
    <property type="term" value="F:ATP binding"/>
    <property type="evidence" value="ECO:0007669"/>
    <property type="project" value="InterPro"/>
</dbReference>
<feature type="domain" description="ArsA/GET3 Anion-transporting ATPase-like" evidence="2">
    <location>
        <begin position="2"/>
        <end position="202"/>
    </location>
</feature>
<dbReference type="Pfam" id="PF02374">
    <property type="entry name" value="ArsA_ATPase"/>
    <property type="match status" value="1"/>
</dbReference>
<dbReference type="InterPro" id="IPR008978">
    <property type="entry name" value="HSP20-like_chaperone"/>
</dbReference>
<proteinExistence type="inferred from homology"/>
<dbReference type="CDD" id="cd06464">
    <property type="entry name" value="ACD_sHsps-like"/>
    <property type="match status" value="1"/>
</dbReference>
<name>A0A0F9DCI6_9ZZZZ</name>
<dbReference type="GO" id="GO:0016887">
    <property type="term" value="F:ATP hydrolysis activity"/>
    <property type="evidence" value="ECO:0007669"/>
    <property type="project" value="InterPro"/>
</dbReference>